<dbReference type="EMBL" id="CP003364">
    <property type="protein sequence ID" value="AGA25568.1"/>
    <property type="molecule type" value="Genomic_DNA"/>
</dbReference>
<dbReference type="InterPro" id="IPR001107">
    <property type="entry name" value="Band_7"/>
</dbReference>
<dbReference type="SMART" id="SM00244">
    <property type="entry name" value="PHB"/>
    <property type="match status" value="1"/>
</dbReference>
<dbReference type="GO" id="GO:0006508">
    <property type="term" value="P:proteolysis"/>
    <property type="evidence" value="ECO:0007669"/>
    <property type="project" value="UniProtKB-KW"/>
</dbReference>
<protein>
    <submittedName>
        <fullName evidence="5">Membrane protease subunit, stomatin/prohibitin</fullName>
    </submittedName>
</protein>
<dbReference type="HOGENOM" id="CLU_1057259_0_0_0"/>
<comment type="subcellular location">
    <subcellularLocation>
        <location evidence="1">Membrane</location>
        <topology evidence="1">Single-pass membrane protein</topology>
    </subcellularLocation>
</comment>
<feature type="region of interest" description="Disordered" evidence="3">
    <location>
        <begin position="238"/>
        <end position="263"/>
    </location>
</feature>
<feature type="domain" description="Band 7" evidence="4">
    <location>
        <begin position="35"/>
        <end position="191"/>
    </location>
</feature>
<dbReference type="PANTHER" id="PTHR10264">
    <property type="entry name" value="BAND 7 PROTEIN-RELATED"/>
    <property type="match status" value="1"/>
</dbReference>
<dbReference type="Pfam" id="PF01145">
    <property type="entry name" value="Band_7"/>
    <property type="match status" value="1"/>
</dbReference>
<keyword evidence="5" id="KW-0645">Protease</keyword>
<dbReference type="Gene3D" id="3.30.479.30">
    <property type="entry name" value="Band 7 domain"/>
    <property type="match status" value="1"/>
</dbReference>
<evidence type="ECO:0000313" key="5">
    <source>
        <dbReference type="EMBL" id="AGA25568.1"/>
    </source>
</evidence>
<keyword evidence="5" id="KW-0378">Hydrolase</keyword>
<dbReference type="InterPro" id="IPR036013">
    <property type="entry name" value="Band_7/SPFH_dom_sf"/>
</dbReference>
<evidence type="ECO:0000256" key="3">
    <source>
        <dbReference type="SAM" id="MobiDB-lite"/>
    </source>
</evidence>
<organism evidence="5 6">
    <name type="scientific">Singulisphaera acidiphila (strain ATCC BAA-1392 / DSM 18658 / VKM B-2454 / MOB10)</name>
    <dbReference type="NCBI Taxonomy" id="886293"/>
    <lineage>
        <taxon>Bacteria</taxon>
        <taxon>Pseudomonadati</taxon>
        <taxon>Planctomycetota</taxon>
        <taxon>Planctomycetia</taxon>
        <taxon>Isosphaerales</taxon>
        <taxon>Isosphaeraceae</taxon>
        <taxon>Singulisphaera</taxon>
    </lineage>
</organism>
<name>L0D9Q8_SINAD</name>
<dbReference type="PANTHER" id="PTHR10264:SF19">
    <property type="entry name" value="AT06885P-RELATED"/>
    <property type="match status" value="1"/>
</dbReference>
<sequence length="263" mass="28761">MSVLRTAGYCGQALGRWVGFCPGGVMLEFLQAMTGIFVVVYEGQHALKFHLGRAIGVVGPGVHFKIPILQRFQVVATKDTTLDLEPQVIQLSDELVYEVGAKVVYQIVDLRKAVIEVDNLVEGLKNRLVIIVQNVVKAQDRHSIRDMSRMVDEVKQALGPVEQQWGVQVHEFGFSTFSPTPETMEITQLQKLAHEKLSLYRQFHDEQGLNPEAAVSLISGAVMALSGQSARLAVPSPLAPAQPTVAGENQDVSTHNSGNDHDG</sequence>
<gene>
    <name evidence="5" type="ordered locus">Sinac_1172</name>
</gene>
<reference evidence="5 6" key="1">
    <citation type="submission" date="2012-02" db="EMBL/GenBank/DDBJ databases">
        <title>Complete sequence of chromosome of Singulisphaera acidiphila DSM 18658.</title>
        <authorList>
            <consortium name="US DOE Joint Genome Institute (JGI-PGF)"/>
            <person name="Lucas S."/>
            <person name="Copeland A."/>
            <person name="Lapidus A."/>
            <person name="Glavina del Rio T."/>
            <person name="Dalin E."/>
            <person name="Tice H."/>
            <person name="Bruce D."/>
            <person name="Goodwin L."/>
            <person name="Pitluck S."/>
            <person name="Peters L."/>
            <person name="Ovchinnikova G."/>
            <person name="Chertkov O."/>
            <person name="Kyrpides N."/>
            <person name="Mavromatis K."/>
            <person name="Ivanova N."/>
            <person name="Brettin T."/>
            <person name="Detter J.C."/>
            <person name="Han C."/>
            <person name="Larimer F."/>
            <person name="Land M."/>
            <person name="Hauser L."/>
            <person name="Markowitz V."/>
            <person name="Cheng J.-F."/>
            <person name="Hugenholtz P."/>
            <person name="Woyke T."/>
            <person name="Wu D."/>
            <person name="Tindall B."/>
            <person name="Pomrenke H."/>
            <person name="Brambilla E."/>
            <person name="Klenk H.-P."/>
            <person name="Eisen J.A."/>
        </authorList>
    </citation>
    <scope>NUCLEOTIDE SEQUENCE [LARGE SCALE GENOMIC DNA]</scope>
    <source>
        <strain evidence="6">ATCC BAA-1392 / DSM 18658 / VKM B-2454 / MOB10</strain>
    </source>
</reference>
<dbReference type="Proteomes" id="UP000010798">
    <property type="component" value="Chromosome"/>
</dbReference>
<comment type="similarity">
    <text evidence="2">Belongs to the band 7/mec-2 family.</text>
</comment>
<evidence type="ECO:0000313" key="6">
    <source>
        <dbReference type="Proteomes" id="UP000010798"/>
    </source>
</evidence>
<evidence type="ECO:0000256" key="1">
    <source>
        <dbReference type="ARBA" id="ARBA00004167"/>
    </source>
</evidence>
<dbReference type="InterPro" id="IPR043202">
    <property type="entry name" value="Band-7_stomatin-like"/>
</dbReference>
<dbReference type="GO" id="GO:0005886">
    <property type="term" value="C:plasma membrane"/>
    <property type="evidence" value="ECO:0007669"/>
    <property type="project" value="InterPro"/>
</dbReference>
<keyword evidence="6" id="KW-1185">Reference proteome</keyword>
<dbReference type="GO" id="GO:0008233">
    <property type="term" value="F:peptidase activity"/>
    <property type="evidence" value="ECO:0007669"/>
    <property type="project" value="UniProtKB-KW"/>
</dbReference>
<dbReference type="STRING" id="886293.Sinac_1172"/>
<evidence type="ECO:0000259" key="4">
    <source>
        <dbReference type="SMART" id="SM00244"/>
    </source>
</evidence>
<proteinExistence type="inferred from homology"/>
<dbReference type="eggNOG" id="COG0330">
    <property type="taxonomic scope" value="Bacteria"/>
</dbReference>
<dbReference type="SUPFAM" id="SSF117892">
    <property type="entry name" value="Band 7/SPFH domain"/>
    <property type="match status" value="1"/>
</dbReference>
<accession>L0D9Q8</accession>
<evidence type="ECO:0000256" key="2">
    <source>
        <dbReference type="ARBA" id="ARBA00008164"/>
    </source>
</evidence>
<dbReference type="AlphaFoldDB" id="L0D9Q8"/>
<dbReference type="KEGG" id="saci:Sinac_1172"/>